<protein>
    <submittedName>
        <fullName evidence="1">Uncharacterized protein</fullName>
    </submittedName>
</protein>
<sequence length="88" mass="9959">MTQQLTEQRQEEYLKLIEQLLSCPNGQEPEVLDAQPDLIDPGLVQTLVKVGTMMAHQENQAGAKFLFHVARELAIQLNLYPQPTNQES</sequence>
<comment type="caution">
    <text evidence="1">The sequence shown here is derived from an EMBL/GenBank/DDBJ whole genome shotgun (WGS) entry which is preliminary data.</text>
</comment>
<organism evidence="1 2">
    <name type="scientific">Pegethrix bostrychoides GSE-TBD4-15B</name>
    <dbReference type="NCBI Taxonomy" id="2839662"/>
    <lineage>
        <taxon>Bacteria</taxon>
        <taxon>Bacillati</taxon>
        <taxon>Cyanobacteriota</taxon>
        <taxon>Cyanophyceae</taxon>
        <taxon>Oculatellales</taxon>
        <taxon>Oculatellaceae</taxon>
        <taxon>Pegethrix</taxon>
    </lineage>
</organism>
<evidence type="ECO:0000313" key="1">
    <source>
        <dbReference type="EMBL" id="MBW4467763.1"/>
    </source>
</evidence>
<dbReference type="Proteomes" id="UP000707356">
    <property type="component" value="Unassembled WGS sequence"/>
</dbReference>
<dbReference type="AlphaFoldDB" id="A0A951PEV5"/>
<proteinExistence type="predicted"/>
<dbReference type="EMBL" id="JAHHHV010000080">
    <property type="protein sequence ID" value="MBW4467763.1"/>
    <property type="molecule type" value="Genomic_DNA"/>
</dbReference>
<reference evidence="1" key="2">
    <citation type="journal article" date="2022" name="Microbiol. Resour. Announc.">
        <title>Metagenome Sequencing to Explore Phylogenomics of Terrestrial Cyanobacteria.</title>
        <authorList>
            <person name="Ward R.D."/>
            <person name="Stajich J.E."/>
            <person name="Johansen J.R."/>
            <person name="Huntemann M."/>
            <person name="Clum A."/>
            <person name="Foster B."/>
            <person name="Foster B."/>
            <person name="Roux S."/>
            <person name="Palaniappan K."/>
            <person name="Varghese N."/>
            <person name="Mukherjee S."/>
            <person name="Reddy T.B.K."/>
            <person name="Daum C."/>
            <person name="Copeland A."/>
            <person name="Chen I.A."/>
            <person name="Ivanova N.N."/>
            <person name="Kyrpides N.C."/>
            <person name="Shapiro N."/>
            <person name="Eloe-Fadrosh E.A."/>
            <person name="Pietrasiak N."/>
        </authorList>
    </citation>
    <scope>NUCLEOTIDE SEQUENCE</scope>
    <source>
        <strain evidence="1">GSE-TBD4-15B</strain>
    </source>
</reference>
<gene>
    <name evidence="1" type="ORF">KME07_20235</name>
</gene>
<name>A0A951PEV5_9CYAN</name>
<reference evidence="1" key="1">
    <citation type="submission" date="2021-05" db="EMBL/GenBank/DDBJ databases">
        <authorList>
            <person name="Pietrasiak N."/>
            <person name="Ward R."/>
            <person name="Stajich J.E."/>
            <person name="Kurbessoian T."/>
        </authorList>
    </citation>
    <scope>NUCLEOTIDE SEQUENCE</scope>
    <source>
        <strain evidence="1">GSE-TBD4-15B</strain>
    </source>
</reference>
<accession>A0A951PEV5</accession>
<evidence type="ECO:0000313" key="2">
    <source>
        <dbReference type="Proteomes" id="UP000707356"/>
    </source>
</evidence>